<proteinExistence type="predicted"/>
<name>A0A6C0IJ83_9ZZZZ</name>
<dbReference type="EMBL" id="MN740166">
    <property type="protein sequence ID" value="QHT91593.1"/>
    <property type="molecule type" value="Genomic_DNA"/>
</dbReference>
<feature type="region of interest" description="Disordered" evidence="3">
    <location>
        <begin position="1"/>
        <end position="46"/>
    </location>
</feature>
<accession>A0A6C0IJ83</accession>
<dbReference type="InterPro" id="IPR038765">
    <property type="entry name" value="Papain-like_cys_pep_sf"/>
</dbReference>
<evidence type="ECO:0000256" key="3">
    <source>
        <dbReference type="SAM" id="MobiDB-lite"/>
    </source>
</evidence>
<evidence type="ECO:0000259" key="4">
    <source>
        <dbReference type="Pfam" id="PF02902"/>
    </source>
</evidence>
<dbReference type="SUPFAM" id="SSF54001">
    <property type="entry name" value="Cysteine proteinases"/>
    <property type="match status" value="1"/>
</dbReference>
<keyword evidence="1" id="KW-0645">Protease</keyword>
<dbReference type="InterPro" id="IPR003653">
    <property type="entry name" value="Peptidase_C48_C"/>
</dbReference>
<organism evidence="5">
    <name type="scientific">viral metagenome</name>
    <dbReference type="NCBI Taxonomy" id="1070528"/>
    <lineage>
        <taxon>unclassified sequences</taxon>
        <taxon>metagenomes</taxon>
        <taxon>organismal metagenomes</taxon>
    </lineage>
</organism>
<dbReference type="Pfam" id="PF02902">
    <property type="entry name" value="Peptidase_C48"/>
    <property type="match status" value="1"/>
</dbReference>
<evidence type="ECO:0000256" key="1">
    <source>
        <dbReference type="ARBA" id="ARBA00022670"/>
    </source>
</evidence>
<evidence type="ECO:0000313" key="5">
    <source>
        <dbReference type="EMBL" id="QHT91593.1"/>
    </source>
</evidence>
<sequence length="301" mass="35191">MKKGRKTKKISKFKKNTKKYKQRGGNKDYLHKTPGPQQCHPRVGENRSSEGCIPIDILKKVADKLKIDSNSQDLRKQIEEKLNVKPIHEYSFVKALPLDEKEKQSLIKQYLRPKMPESWKSDPDKWLNSNDITYVMEQYEEAFPAFEFMGPHPIDFAAPDPYTKDGKCLINEMCEIRVTNALKEGTESIGVIYNLDPHFKGGSHWVAVYIDLKHHKTYYFDSYAIEPPKQIATFMKWLTTQDSEMKLFYNGNRFQKGGSECGMYSMYFIIRMLEGDDFQAFSRTKPPDSFMLDLRDWMFST</sequence>
<dbReference type="GO" id="GO:0008234">
    <property type="term" value="F:cysteine-type peptidase activity"/>
    <property type="evidence" value="ECO:0007669"/>
    <property type="project" value="InterPro"/>
</dbReference>
<reference evidence="5" key="1">
    <citation type="journal article" date="2020" name="Nature">
        <title>Giant virus diversity and host interactions through global metagenomics.</title>
        <authorList>
            <person name="Schulz F."/>
            <person name="Roux S."/>
            <person name="Paez-Espino D."/>
            <person name="Jungbluth S."/>
            <person name="Walsh D.A."/>
            <person name="Denef V.J."/>
            <person name="McMahon K.D."/>
            <person name="Konstantinidis K.T."/>
            <person name="Eloe-Fadrosh E.A."/>
            <person name="Kyrpides N.C."/>
            <person name="Woyke T."/>
        </authorList>
    </citation>
    <scope>NUCLEOTIDE SEQUENCE</scope>
    <source>
        <strain evidence="5">GVMAG-M-3300023184-77</strain>
    </source>
</reference>
<dbReference type="AlphaFoldDB" id="A0A6C0IJ83"/>
<protein>
    <recommendedName>
        <fullName evidence="4">Ubiquitin-like protease family profile domain-containing protein</fullName>
    </recommendedName>
</protein>
<feature type="domain" description="Ubiquitin-like protease family profile" evidence="4">
    <location>
        <begin position="201"/>
        <end position="280"/>
    </location>
</feature>
<keyword evidence="2" id="KW-0378">Hydrolase</keyword>
<feature type="compositionally biased region" description="Basic residues" evidence="3">
    <location>
        <begin position="1"/>
        <end position="24"/>
    </location>
</feature>
<evidence type="ECO:0000256" key="2">
    <source>
        <dbReference type="ARBA" id="ARBA00022801"/>
    </source>
</evidence>
<dbReference type="GO" id="GO:0006508">
    <property type="term" value="P:proteolysis"/>
    <property type="evidence" value="ECO:0007669"/>
    <property type="project" value="UniProtKB-KW"/>
</dbReference>
<dbReference type="Gene3D" id="3.40.395.10">
    <property type="entry name" value="Adenoviral Proteinase, Chain A"/>
    <property type="match status" value="1"/>
</dbReference>